<organism evidence="1 2">
    <name type="scientific">Cetraspora pellucida</name>
    <dbReference type="NCBI Taxonomy" id="1433469"/>
    <lineage>
        <taxon>Eukaryota</taxon>
        <taxon>Fungi</taxon>
        <taxon>Fungi incertae sedis</taxon>
        <taxon>Mucoromycota</taxon>
        <taxon>Glomeromycotina</taxon>
        <taxon>Glomeromycetes</taxon>
        <taxon>Diversisporales</taxon>
        <taxon>Gigasporaceae</taxon>
        <taxon>Cetraspora</taxon>
    </lineage>
</organism>
<proteinExistence type="predicted"/>
<feature type="non-terminal residue" evidence="1">
    <location>
        <position position="1"/>
    </location>
</feature>
<feature type="non-terminal residue" evidence="1">
    <location>
        <position position="65"/>
    </location>
</feature>
<gene>
    <name evidence="1" type="ORF">SPELUC_LOCUS16395</name>
</gene>
<protein>
    <submittedName>
        <fullName evidence="1">14132_t:CDS:1</fullName>
    </submittedName>
</protein>
<comment type="caution">
    <text evidence="1">The sequence shown here is derived from an EMBL/GenBank/DDBJ whole genome shotgun (WGS) entry which is preliminary data.</text>
</comment>
<accession>A0ACA9R8D7</accession>
<name>A0ACA9R8D7_9GLOM</name>
<evidence type="ECO:0000313" key="2">
    <source>
        <dbReference type="Proteomes" id="UP000789366"/>
    </source>
</evidence>
<reference evidence="1" key="1">
    <citation type="submission" date="2021-06" db="EMBL/GenBank/DDBJ databases">
        <authorList>
            <person name="Kallberg Y."/>
            <person name="Tangrot J."/>
            <person name="Rosling A."/>
        </authorList>
    </citation>
    <scope>NUCLEOTIDE SEQUENCE</scope>
    <source>
        <strain evidence="1">28 12/20/2015</strain>
    </source>
</reference>
<keyword evidence="2" id="KW-1185">Reference proteome</keyword>
<dbReference type="Proteomes" id="UP000789366">
    <property type="component" value="Unassembled WGS sequence"/>
</dbReference>
<dbReference type="EMBL" id="CAJVPW010060380">
    <property type="protein sequence ID" value="CAG8780737.1"/>
    <property type="molecule type" value="Genomic_DNA"/>
</dbReference>
<sequence length="65" mass="7545">SRYTIKECIAAQKNVDICSSESFSFLLCPNTIFKKKSGWCHHKTFKHYNYNIPPTNLLVLSDIHI</sequence>
<evidence type="ECO:0000313" key="1">
    <source>
        <dbReference type="EMBL" id="CAG8780737.1"/>
    </source>
</evidence>